<dbReference type="EMBL" id="CP104562">
    <property type="protein sequence ID" value="UXH76192.1"/>
    <property type="molecule type" value="Genomic_DNA"/>
</dbReference>
<dbReference type="RefSeq" id="WP_261755925.1">
    <property type="nucleotide sequence ID" value="NZ_CP104562.2"/>
</dbReference>
<sequence>MSKFQSRLSRLSRHFRPQSVRRPPHHRGDTARVILVVALVLPLVLMTSSCTPTAHQARAPLAYQVTIQIAVNDEKPQQQSATVLPGKATELRFNQLSTPLVVQVSASAAAWLHDVDLKASFVGRTPELSLEWAEAQNLGVPAELTATTGSPPVRYRFVMTADAAVPAPGESALSFLGSVRR</sequence>
<organism evidence="2 3">
    <name type="scientific">Roseateles amylovorans</name>
    <dbReference type="NCBI Taxonomy" id="2978473"/>
    <lineage>
        <taxon>Bacteria</taxon>
        <taxon>Pseudomonadati</taxon>
        <taxon>Pseudomonadota</taxon>
        <taxon>Betaproteobacteria</taxon>
        <taxon>Burkholderiales</taxon>
        <taxon>Sphaerotilaceae</taxon>
        <taxon>Roseateles</taxon>
    </lineage>
</organism>
<dbReference type="Proteomes" id="UP001064933">
    <property type="component" value="Chromosome"/>
</dbReference>
<feature type="region of interest" description="Disordered" evidence="1">
    <location>
        <begin position="1"/>
        <end position="26"/>
    </location>
</feature>
<accession>A0ABY6ATM8</accession>
<name>A0ABY6ATM8_9BURK</name>
<evidence type="ECO:0000256" key="1">
    <source>
        <dbReference type="SAM" id="MobiDB-lite"/>
    </source>
</evidence>
<proteinExistence type="predicted"/>
<protein>
    <submittedName>
        <fullName evidence="2">Uncharacterized protein</fullName>
    </submittedName>
</protein>
<evidence type="ECO:0000313" key="2">
    <source>
        <dbReference type="EMBL" id="UXH76192.1"/>
    </source>
</evidence>
<evidence type="ECO:0000313" key="3">
    <source>
        <dbReference type="Proteomes" id="UP001064933"/>
    </source>
</evidence>
<gene>
    <name evidence="2" type="ORF">N4261_14040</name>
</gene>
<keyword evidence="3" id="KW-1185">Reference proteome</keyword>
<reference evidence="2" key="1">
    <citation type="submission" date="2022-10" db="EMBL/GenBank/DDBJ databases">
        <title>Characterization and whole genome sequencing of a new Roseateles species, isolated from fresh water.</title>
        <authorList>
            <person name="Guliayeva D.Y."/>
            <person name="Akhremchuk A.E."/>
            <person name="Sikolenko M.A."/>
            <person name="Valentovich L.N."/>
            <person name="Sidarenka A.V."/>
        </authorList>
    </citation>
    <scope>NUCLEOTIDE SEQUENCE</scope>
    <source>
        <strain evidence="2">BIM B-1768</strain>
    </source>
</reference>